<keyword evidence="12" id="KW-1185">Reference proteome</keyword>
<evidence type="ECO:0000256" key="5">
    <source>
        <dbReference type="ARBA" id="ARBA00022692"/>
    </source>
</evidence>
<evidence type="ECO:0000256" key="2">
    <source>
        <dbReference type="ARBA" id="ARBA00006742"/>
    </source>
</evidence>
<dbReference type="Pfam" id="PF02699">
    <property type="entry name" value="YajC"/>
    <property type="match status" value="1"/>
</dbReference>
<comment type="subcellular location">
    <subcellularLocation>
        <location evidence="1">Cell membrane</location>
        <topology evidence="1">Single-pass membrane protein</topology>
    </subcellularLocation>
</comment>
<evidence type="ECO:0000256" key="9">
    <source>
        <dbReference type="ARBA" id="ARBA00023136"/>
    </source>
</evidence>
<keyword evidence="6" id="KW-0653">Protein transport</keyword>
<protein>
    <submittedName>
        <fullName evidence="11">Preprotein translocase subunit YajC</fullName>
    </submittedName>
</protein>
<dbReference type="PANTHER" id="PTHR33909">
    <property type="entry name" value="SEC TRANSLOCON ACCESSORY COMPLEX SUBUNIT YAJC"/>
    <property type="match status" value="1"/>
</dbReference>
<evidence type="ECO:0000256" key="1">
    <source>
        <dbReference type="ARBA" id="ARBA00004162"/>
    </source>
</evidence>
<evidence type="ECO:0000256" key="6">
    <source>
        <dbReference type="ARBA" id="ARBA00022927"/>
    </source>
</evidence>
<dbReference type="SMART" id="SM01323">
    <property type="entry name" value="YajC"/>
    <property type="match status" value="1"/>
</dbReference>
<keyword evidence="3" id="KW-0813">Transport</keyword>
<dbReference type="Proteomes" id="UP001595955">
    <property type="component" value="Unassembled WGS sequence"/>
</dbReference>
<gene>
    <name evidence="11" type="primary">yajC</name>
    <name evidence="11" type="ORF">ACFO3F_15145</name>
</gene>
<evidence type="ECO:0000313" key="11">
    <source>
        <dbReference type="EMBL" id="MFC4556581.1"/>
    </source>
</evidence>
<name>A0ABV9DE33_9MICO</name>
<keyword evidence="8" id="KW-0811">Translocation</keyword>
<proteinExistence type="inferred from homology"/>
<dbReference type="PANTHER" id="PTHR33909:SF1">
    <property type="entry name" value="SEC TRANSLOCON ACCESSORY COMPLEX SUBUNIT YAJC"/>
    <property type="match status" value="1"/>
</dbReference>
<evidence type="ECO:0000313" key="12">
    <source>
        <dbReference type="Proteomes" id="UP001595955"/>
    </source>
</evidence>
<comment type="caution">
    <text evidence="11">The sequence shown here is derived from an EMBL/GenBank/DDBJ whole genome shotgun (WGS) entry which is preliminary data.</text>
</comment>
<feature type="compositionally biased region" description="Basic and acidic residues" evidence="10">
    <location>
        <begin position="147"/>
        <end position="161"/>
    </location>
</feature>
<sequence length="161" mass="16912">MEFIIIIVLFIGMMWLMTRGQRKQQAAANEFRSSLEAGQNVMTHSGFYGRIVDIDGDVITLESTPGVETMWKRSAIAMLADPPFAVVEDEDADVLADDDVLEDPATAAPASGSTVAAVGTATVGPVTPAGPTPVVPDDASSLLDPPADGRRDEDGPRTPAS</sequence>
<comment type="similarity">
    <text evidence="2">Belongs to the YajC family.</text>
</comment>
<feature type="region of interest" description="Disordered" evidence="10">
    <location>
        <begin position="122"/>
        <end position="161"/>
    </location>
</feature>
<evidence type="ECO:0000256" key="10">
    <source>
        <dbReference type="SAM" id="MobiDB-lite"/>
    </source>
</evidence>
<keyword evidence="7" id="KW-1133">Transmembrane helix</keyword>
<keyword evidence="4" id="KW-1003">Cell membrane</keyword>
<organism evidence="11 12">
    <name type="scientific">Georgenia faecalis</name>
    <dbReference type="NCBI Taxonomy" id="2483799"/>
    <lineage>
        <taxon>Bacteria</taxon>
        <taxon>Bacillati</taxon>
        <taxon>Actinomycetota</taxon>
        <taxon>Actinomycetes</taxon>
        <taxon>Micrococcales</taxon>
        <taxon>Bogoriellaceae</taxon>
        <taxon>Georgenia</taxon>
    </lineage>
</organism>
<dbReference type="EMBL" id="JBHSGF010000016">
    <property type="protein sequence ID" value="MFC4556581.1"/>
    <property type="molecule type" value="Genomic_DNA"/>
</dbReference>
<evidence type="ECO:0000256" key="7">
    <source>
        <dbReference type="ARBA" id="ARBA00022989"/>
    </source>
</evidence>
<keyword evidence="5" id="KW-0812">Transmembrane</keyword>
<dbReference type="InterPro" id="IPR003849">
    <property type="entry name" value="Preprotein_translocase_YajC"/>
</dbReference>
<reference evidence="12" key="1">
    <citation type="journal article" date="2019" name="Int. J. Syst. Evol. Microbiol.">
        <title>The Global Catalogue of Microorganisms (GCM) 10K type strain sequencing project: providing services to taxonomists for standard genome sequencing and annotation.</title>
        <authorList>
            <consortium name="The Broad Institute Genomics Platform"/>
            <consortium name="The Broad Institute Genome Sequencing Center for Infectious Disease"/>
            <person name="Wu L."/>
            <person name="Ma J."/>
        </authorList>
    </citation>
    <scope>NUCLEOTIDE SEQUENCE [LARGE SCALE GENOMIC DNA]</scope>
    <source>
        <strain evidence="12">JCM 3369</strain>
    </source>
</reference>
<evidence type="ECO:0000256" key="4">
    <source>
        <dbReference type="ARBA" id="ARBA00022475"/>
    </source>
</evidence>
<keyword evidence="9" id="KW-0472">Membrane</keyword>
<evidence type="ECO:0000256" key="8">
    <source>
        <dbReference type="ARBA" id="ARBA00023010"/>
    </source>
</evidence>
<accession>A0ABV9DE33</accession>
<dbReference type="RefSeq" id="WP_127572068.1">
    <property type="nucleotide sequence ID" value="NZ_JBHSGF010000016.1"/>
</dbReference>
<evidence type="ECO:0000256" key="3">
    <source>
        <dbReference type="ARBA" id="ARBA00022448"/>
    </source>
</evidence>
<dbReference type="NCBIfam" id="TIGR00739">
    <property type="entry name" value="yajC"/>
    <property type="match status" value="1"/>
</dbReference>